<proteinExistence type="predicted"/>
<organism evidence="8 9">
    <name type="scientific">Winogradskya humida</name>
    <dbReference type="NCBI Taxonomy" id="113566"/>
    <lineage>
        <taxon>Bacteria</taxon>
        <taxon>Bacillati</taxon>
        <taxon>Actinomycetota</taxon>
        <taxon>Actinomycetes</taxon>
        <taxon>Micromonosporales</taxon>
        <taxon>Micromonosporaceae</taxon>
        <taxon>Winogradskya</taxon>
    </lineage>
</organism>
<keyword evidence="4" id="KW-0804">Transcription</keyword>
<protein>
    <recommendedName>
        <fullName evidence="10">RNA polymerase sigma factor (Sigma-70 family)</fullName>
    </recommendedName>
</protein>
<dbReference type="PANTHER" id="PTHR43133">
    <property type="entry name" value="RNA POLYMERASE ECF-TYPE SIGMA FACTO"/>
    <property type="match status" value="1"/>
</dbReference>
<feature type="domain" description="Alpha-L-arabinofuranosidase B arabinose-binding" evidence="7">
    <location>
        <begin position="433"/>
        <end position="525"/>
    </location>
</feature>
<feature type="domain" description="RNA polymerase sigma-70 region 2" evidence="6">
    <location>
        <begin position="48"/>
        <end position="112"/>
    </location>
</feature>
<dbReference type="Proteomes" id="UP000603200">
    <property type="component" value="Unassembled WGS sequence"/>
</dbReference>
<evidence type="ECO:0000256" key="1">
    <source>
        <dbReference type="ARBA" id="ARBA00023015"/>
    </source>
</evidence>
<dbReference type="InterPro" id="IPR014284">
    <property type="entry name" value="RNA_pol_sigma-70_dom"/>
</dbReference>
<dbReference type="Pfam" id="PF05270">
    <property type="entry name" value="AbfB"/>
    <property type="match status" value="1"/>
</dbReference>
<feature type="compositionally biased region" description="Low complexity" evidence="5">
    <location>
        <begin position="367"/>
        <end position="390"/>
    </location>
</feature>
<keyword evidence="3" id="KW-0238">DNA-binding</keyword>
<evidence type="ECO:0008006" key="10">
    <source>
        <dbReference type="Google" id="ProtNLM"/>
    </source>
</evidence>
<dbReference type="PANTHER" id="PTHR43133:SF8">
    <property type="entry name" value="RNA POLYMERASE SIGMA FACTOR HI_1459-RELATED"/>
    <property type="match status" value="1"/>
</dbReference>
<feature type="compositionally biased region" description="Gly residues" evidence="5">
    <location>
        <begin position="1"/>
        <end position="17"/>
    </location>
</feature>
<dbReference type="EMBL" id="BOMN01000087">
    <property type="protein sequence ID" value="GIE22972.1"/>
    <property type="molecule type" value="Genomic_DNA"/>
</dbReference>
<keyword evidence="9" id="KW-1185">Reference proteome</keyword>
<dbReference type="Gene3D" id="2.80.10.50">
    <property type="match status" value="1"/>
</dbReference>
<dbReference type="InterPro" id="IPR039425">
    <property type="entry name" value="RNA_pol_sigma-70-like"/>
</dbReference>
<evidence type="ECO:0000259" key="6">
    <source>
        <dbReference type="Pfam" id="PF04542"/>
    </source>
</evidence>
<gene>
    <name evidence="8" type="ORF">Ahu01nite_060740</name>
</gene>
<evidence type="ECO:0000313" key="8">
    <source>
        <dbReference type="EMBL" id="GIE22972.1"/>
    </source>
</evidence>
<evidence type="ECO:0000256" key="2">
    <source>
        <dbReference type="ARBA" id="ARBA00023082"/>
    </source>
</evidence>
<dbReference type="Pfam" id="PF04542">
    <property type="entry name" value="Sigma70_r2"/>
    <property type="match status" value="1"/>
</dbReference>
<name>A0ABQ3ZXR7_9ACTN</name>
<dbReference type="InterPro" id="IPR007934">
    <property type="entry name" value="AbfB_ABD"/>
</dbReference>
<evidence type="ECO:0000256" key="5">
    <source>
        <dbReference type="SAM" id="MobiDB-lite"/>
    </source>
</evidence>
<dbReference type="RefSeq" id="WP_203840043.1">
    <property type="nucleotide sequence ID" value="NZ_BAAATV010000014.1"/>
</dbReference>
<dbReference type="InterPro" id="IPR036195">
    <property type="entry name" value="AbfB_ABD_sf"/>
</dbReference>
<evidence type="ECO:0000313" key="9">
    <source>
        <dbReference type="Proteomes" id="UP000603200"/>
    </source>
</evidence>
<keyword evidence="1" id="KW-0805">Transcription regulation</keyword>
<dbReference type="SUPFAM" id="SSF110221">
    <property type="entry name" value="AbfB domain"/>
    <property type="match status" value="1"/>
</dbReference>
<dbReference type="NCBIfam" id="TIGR02937">
    <property type="entry name" value="sigma70-ECF"/>
    <property type="match status" value="1"/>
</dbReference>
<feature type="region of interest" description="Disordered" evidence="5">
    <location>
        <begin position="1"/>
        <end position="28"/>
    </location>
</feature>
<keyword evidence="2" id="KW-0731">Sigma factor</keyword>
<reference evidence="8 9" key="1">
    <citation type="submission" date="2021-01" db="EMBL/GenBank/DDBJ databases">
        <title>Whole genome shotgun sequence of Actinoplanes humidus NBRC 14915.</title>
        <authorList>
            <person name="Komaki H."/>
            <person name="Tamura T."/>
        </authorList>
    </citation>
    <scope>NUCLEOTIDE SEQUENCE [LARGE SCALE GENOMIC DNA]</scope>
    <source>
        <strain evidence="8 9">NBRC 14915</strain>
    </source>
</reference>
<feature type="region of interest" description="Disordered" evidence="5">
    <location>
        <begin position="352"/>
        <end position="390"/>
    </location>
</feature>
<evidence type="ECO:0000256" key="3">
    <source>
        <dbReference type="ARBA" id="ARBA00023125"/>
    </source>
</evidence>
<evidence type="ECO:0000259" key="7">
    <source>
        <dbReference type="Pfam" id="PF05270"/>
    </source>
</evidence>
<evidence type="ECO:0000256" key="4">
    <source>
        <dbReference type="ARBA" id="ARBA00023163"/>
    </source>
</evidence>
<dbReference type="SUPFAM" id="SSF88946">
    <property type="entry name" value="Sigma2 domain of RNA polymerase sigma factors"/>
    <property type="match status" value="1"/>
</dbReference>
<dbReference type="InterPro" id="IPR007627">
    <property type="entry name" value="RNA_pol_sigma70_r2"/>
</dbReference>
<comment type="caution">
    <text evidence="8">The sequence shown here is derived from an EMBL/GenBank/DDBJ whole genome shotgun (WGS) entry which is preliminary data.</text>
</comment>
<dbReference type="InterPro" id="IPR013325">
    <property type="entry name" value="RNA_pol_sigma_r2"/>
</dbReference>
<dbReference type="Gene3D" id="1.10.1740.10">
    <property type="match status" value="1"/>
</dbReference>
<sequence>MSVYGGRAGGRAHQGGAGRHDAVTENGPELTDLVTAARDGDRRAAEELITAHLPLLYRIVGRALDGHADVDDVVQETVLRAHRDLTTLRSAESFRSWLVAIATHQISSRLRSWQQERGRSATLDDAAEIPDPDAEFADVTLLRLNLSEQRKQVVEAARWLDPDDRELAALWWREVAGDLTRAELVAATGVGAAHARVRIQRMRGQLELSRFLVAALDAEPRCQDLDALTDGWNGAPGPRWRKRFARHLRTCDVCGGARAGFVPLERLVLGASLVPLPSTAGALAAAGALGGGAAAGAAASGTGTSLGAGAAGWLGQALGVKAVAAVLAGLTVSGGAYLVLSDRPAPEAGAVAPLRTSSAAELPRTEPAAPTRQSTPTPSAAAPAVRASPSTTVLVPPGPVVIRPAGQPGAAVTLSGDYLVTAAGASGEVVTAGPGIADRSCVSFRDTGGRYLRHASFRIMLSAEEDRELFRMDATFCPQKGAAAGTVRFRSFNYPDRFIRVVAGQLRLDPAETTAAYVAASTFTVSSR</sequence>
<accession>A0ABQ3ZXR7</accession>